<feature type="repeat" description="ANK" evidence="1">
    <location>
        <begin position="212"/>
        <end position="244"/>
    </location>
</feature>
<dbReference type="SUPFAM" id="SSF48452">
    <property type="entry name" value="TPR-like"/>
    <property type="match status" value="1"/>
</dbReference>
<keyword evidence="2" id="KW-0802">TPR repeat</keyword>
<dbReference type="Proteomes" id="UP000636709">
    <property type="component" value="Unassembled WGS sequence"/>
</dbReference>
<protein>
    <submittedName>
        <fullName evidence="4">Uncharacterized protein</fullName>
    </submittedName>
</protein>
<dbReference type="InterPro" id="IPR002110">
    <property type="entry name" value="Ankyrin_rpt"/>
</dbReference>
<evidence type="ECO:0000313" key="5">
    <source>
        <dbReference type="Proteomes" id="UP000636709"/>
    </source>
</evidence>
<feature type="region of interest" description="Disordered" evidence="3">
    <location>
        <begin position="1"/>
        <end position="24"/>
    </location>
</feature>
<dbReference type="Gene3D" id="1.25.40.10">
    <property type="entry name" value="Tetratricopeptide repeat domain"/>
    <property type="match status" value="1"/>
</dbReference>
<keyword evidence="1" id="KW-0040">ANK repeat</keyword>
<evidence type="ECO:0000313" key="4">
    <source>
        <dbReference type="EMBL" id="KAF8650094.1"/>
    </source>
</evidence>
<dbReference type="InterPro" id="IPR019734">
    <property type="entry name" value="TPR_rpt"/>
</dbReference>
<feature type="repeat" description="ANK" evidence="1">
    <location>
        <begin position="114"/>
        <end position="146"/>
    </location>
</feature>
<dbReference type="PANTHER" id="PTHR46224:SF56">
    <property type="match status" value="1"/>
</dbReference>
<dbReference type="AlphaFoldDB" id="A0A835A4V3"/>
<dbReference type="PRINTS" id="PR01415">
    <property type="entry name" value="ANKYRIN"/>
</dbReference>
<reference evidence="4" key="1">
    <citation type="submission" date="2020-07" db="EMBL/GenBank/DDBJ databases">
        <title>Genome sequence and genetic diversity analysis of an under-domesticated orphan crop, white fonio (Digitaria exilis).</title>
        <authorList>
            <person name="Bennetzen J.L."/>
            <person name="Chen S."/>
            <person name="Ma X."/>
            <person name="Wang X."/>
            <person name="Yssel A.E.J."/>
            <person name="Chaluvadi S.R."/>
            <person name="Johnson M."/>
            <person name="Gangashetty P."/>
            <person name="Hamidou F."/>
            <person name="Sanogo M.D."/>
            <person name="Zwaenepoel A."/>
            <person name="Wallace J."/>
            <person name="Van De Peer Y."/>
            <person name="Van Deynze A."/>
        </authorList>
    </citation>
    <scope>NUCLEOTIDE SEQUENCE</scope>
    <source>
        <tissue evidence="4">Leaves</tissue>
    </source>
</reference>
<dbReference type="InterPro" id="IPR051616">
    <property type="entry name" value="Cul2-RING_E3_ligase_SR"/>
</dbReference>
<dbReference type="Gene3D" id="1.25.40.20">
    <property type="entry name" value="Ankyrin repeat-containing domain"/>
    <property type="match status" value="3"/>
</dbReference>
<dbReference type="PROSITE" id="PS50005">
    <property type="entry name" value="TPR"/>
    <property type="match status" value="1"/>
</dbReference>
<dbReference type="EMBL" id="JACEFO010002740">
    <property type="protein sequence ID" value="KAF8650094.1"/>
    <property type="molecule type" value="Genomic_DNA"/>
</dbReference>
<keyword evidence="5" id="KW-1185">Reference proteome</keyword>
<proteinExistence type="predicted"/>
<dbReference type="PANTHER" id="PTHR46224">
    <property type="entry name" value="ANKYRIN REPEAT FAMILY PROTEIN"/>
    <property type="match status" value="1"/>
</dbReference>
<evidence type="ECO:0000256" key="3">
    <source>
        <dbReference type="SAM" id="MobiDB-lite"/>
    </source>
</evidence>
<dbReference type="SUPFAM" id="SSF48403">
    <property type="entry name" value="Ankyrin repeat"/>
    <property type="match status" value="1"/>
</dbReference>
<organism evidence="4 5">
    <name type="scientific">Digitaria exilis</name>
    <dbReference type="NCBI Taxonomy" id="1010633"/>
    <lineage>
        <taxon>Eukaryota</taxon>
        <taxon>Viridiplantae</taxon>
        <taxon>Streptophyta</taxon>
        <taxon>Embryophyta</taxon>
        <taxon>Tracheophyta</taxon>
        <taxon>Spermatophyta</taxon>
        <taxon>Magnoliopsida</taxon>
        <taxon>Liliopsida</taxon>
        <taxon>Poales</taxon>
        <taxon>Poaceae</taxon>
        <taxon>PACMAD clade</taxon>
        <taxon>Panicoideae</taxon>
        <taxon>Panicodae</taxon>
        <taxon>Paniceae</taxon>
        <taxon>Anthephorinae</taxon>
        <taxon>Digitaria</taxon>
    </lineage>
</organism>
<dbReference type="SMART" id="SM00248">
    <property type="entry name" value="ANK"/>
    <property type="match status" value="6"/>
</dbReference>
<name>A0A835A4V3_9POAL</name>
<dbReference type="PROSITE" id="PS50088">
    <property type="entry name" value="ANK_REPEAT"/>
    <property type="match status" value="6"/>
</dbReference>
<accession>A0A835A4V3</accession>
<comment type="caution">
    <text evidence="4">The sequence shown here is derived from an EMBL/GenBank/DDBJ whole genome shotgun (WGS) entry which is preliminary data.</text>
</comment>
<feature type="repeat" description="ANK" evidence="1">
    <location>
        <begin position="80"/>
        <end position="102"/>
    </location>
</feature>
<dbReference type="InterPro" id="IPR011990">
    <property type="entry name" value="TPR-like_helical_dom_sf"/>
</dbReference>
<feature type="repeat" description="ANK" evidence="1">
    <location>
        <begin position="243"/>
        <end position="275"/>
    </location>
</feature>
<gene>
    <name evidence="4" type="ORF">HU200_064068</name>
</gene>
<feature type="repeat" description="ANK" evidence="1">
    <location>
        <begin position="179"/>
        <end position="211"/>
    </location>
</feature>
<dbReference type="InterPro" id="IPR036770">
    <property type="entry name" value="Ankyrin_rpt-contain_sf"/>
</dbReference>
<feature type="repeat" description="ANK" evidence="1">
    <location>
        <begin position="147"/>
        <end position="175"/>
    </location>
</feature>
<dbReference type="Pfam" id="PF12796">
    <property type="entry name" value="Ank_2"/>
    <property type="match status" value="3"/>
</dbReference>
<dbReference type="OrthoDB" id="667534at2759"/>
<evidence type="ECO:0000256" key="1">
    <source>
        <dbReference type="PROSITE-ProRule" id="PRU00023"/>
    </source>
</evidence>
<feature type="repeat" description="TPR" evidence="2">
    <location>
        <begin position="335"/>
        <end position="368"/>
    </location>
</feature>
<sequence length="444" mass="47528">MDSSPCSSGRLPSHPQPARALPLAPRNPRASLSVENITAKLLSAASTGDVPKFKKLAKQLEKAGKSFDEAVAGIEAPWNRGHGPLHYAATAGKVEMSKFLIKDLKVDVDTTGNAGVTPLILAIQSKHSAVARLLLLHGADPNKAASSGFTPLHTAAAQDKCEVAELLLFKGAYVDPMWEKGTPLYVACQRGYAKMVDLLLQHHADPNAAAILEHTPLKAAISVHSLRGVELLIKAGADVNAGQPITPLMLAATAGFTDCIKCLLKAGADANIPDKNGRVPLEVAAIQGWQECMEILFPVTEPLAAVADWSIVGITQHAKITRSNPLDHLLHEDDKSDFEAHGDAAFFERDYAQALTLYTKAVETNPGNSTLYAKMSLCSLHRGDKGKALDNADTYRRMQPDLSKSCYEQGAALILVKEYGRACEALLSGLHLDFGSKPIDIATR</sequence>
<dbReference type="PROSITE" id="PS50297">
    <property type="entry name" value="ANK_REP_REGION"/>
    <property type="match status" value="5"/>
</dbReference>
<evidence type="ECO:0000256" key="2">
    <source>
        <dbReference type="PROSITE-ProRule" id="PRU00339"/>
    </source>
</evidence>